<evidence type="ECO:0000256" key="1">
    <source>
        <dbReference type="SAM" id="MobiDB-lite"/>
    </source>
</evidence>
<dbReference type="GeneID" id="28771454"/>
<evidence type="ECO:0000313" key="3">
    <source>
        <dbReference type="Proteomes" id="UP000077069"/>
    </source>
</evidence>
<dbReference type="EMBL" id="KV441555">
    <property type="protein sequence ID" value="OAG03177.1"/>
    <property type="molecule type" value="Genomic_DNA"/>
</dbReference>
<dbReference type="AlphaFoldDB" id="A0A177C8U3"/>
<dbReference type="RefSeq" id="XP_018033542.1">
    <property type="nucleotide sequence ID" value="XM_018187968.1"/>
</dbReference>
<feature type="region of interest" description="Disordered" evidence="1">
    <location>
        <begin position="1"/>
        <end position="21"/>
    </location>
</feature>
<reference evidence="2 3" key="1">
    <citation type="submission" date="2016-05" db="EMBL/GenBank/DDBJ databases">
        <title>Comparative analysis of secretome profiles of manganese(II)-oxidizing ascomycete fungi.</title>
        <authorList>
            <consortium name="DOE Joint Genome Institute"/>
            <person name="Zeiner C.A."/>
            <person name="Purvine S.O."/>
            <person name="Zink E.M."/>
            <person name="Wu S."/>
            <person name="Pasa-Tolic L."/>
            <person name="Chaput D.L."/>
            <person name="Haridas S."/>
            <person name="Grigoriev I.V."/>
            <person name="Santelli C.M."/>
            <person name="Hansel C.M."/>
        </authorList>
    </citation>
    <scope>NUCLEOTIDE SEQUENCE [LARGE SCALE GENOMIC DNA]</scope>
    <source>
        <strain evidence="2 3">AP3s5-JAC2a</strain>
    </source>
</reference>
<accession>A0A177C8U3</accession>
<evidence type="ECO:0000313" key="2">
    <source>
        <dbReference type="EMBL" id="OAG03177.1"/>
    </source>
</evidence>
<sequence length="180" mass="19551">MVAFQPSADTSPGLGCPSQPIDAKPAIIEPDPFARWRARKSPSPCVGLCDLSSTPGLRCQTSYADAMHFLRLINTALIPEALAICMHHRDDSDTFRSNPTHPPGHCDGDPQCEVQCSRGCLRKGAACDPHPLRYQAHPTHPHHVSVEDAMLQHSQLGSMFVCGCGTVKRAPASSHHETRE</sequence>
<keyword evidence="3" id="KW-1185">Reference proteome</keyword>
<dbReference type="InParanoid" id="A0A177C8U3"/>
<organism evidence="2 3">
    <name type="scientific">Paraphaeosphaeria sporulosa</name>
    <dbReference type="NCBI Taxonomy" id="1460663"/>
    <lineage>
        <taxon>Eukaryota</taxon>
        <taxon>Fungi</taxon>
        <taxon>Dikarya</taxon>
        <taxon>Ascomycota</taxon>
        <taxon>Pezizomycotina</taxon>
        <taxon>Dothideomycetes</taxon>
        <taxon>Pleosporomycetidae</taxon>
        <taxon>Pleosporales</taxon>
        <taxon>Massarineae</taxon>
        <taxon>Didymosphaeriaceae</taxon>
        <taxon>Paraphaeosphaeria</taxon>
    </lineage>
</organism>
<proteinExistence type="predicted"/>
<gene>
    <name evidence="2" type="ORF">CC84DRAFT_961788</name>
</gene>
<name>A0A177C8U3_9PLEO</name>
<protein>
    <submittedName>
        <fullName evidence="2">Uncharacterized protein</fullName>
    </submittedName>
</protein>
<dbReference type="Proteomes" id="UP000077069">
    <property type="component" value="Unassembled WGS sequence"/>
</dbReference>